<dbReference type="RefSeq" id="WP_371841201.1">
    <property type="nucleotide sequence ID" value="NZ_JBGMEK010000090.1"/>
</dbReference>
<keyword evidence="2" id="KW-1185">Reference proteome</keyword>
<dbReference type="Proteomes" id="UP001569428">
    <property type="component" value="Unassembled WGS sequence"/>
</dbReference>
<evidence type="ECO:0000313" key="2">
    <source>
        <dbReference type="Proteomes" id="UP001569428"/>
    </source>
</evidence>
<reference evidence="1 2" key="1">
    <citation type="submission" date="2024-08" db="EMBL/GenBank/DDBJ databases">
        <authorList>
            <person name="Ishaq N."/>
        </authorList>
    </citation>
    <scope>NUCLEOTIDE SEQUENCE [LARGE SCALE GENOMIC DNA]</scope>
    <source>
        <strain evidence="1 2">DSM 18651</strain>
    </source>
</reference>
<dbReference type="EMBL" id="JBGMEK010000090">
    <property type="protein sequence ID" value="MFA0813394.1"/>
    <property type="molecule type" value="Genomic_DNA"/>
</dbReference>
<proteinExistence type="predicted"/>
<organism evidence="1 2">
    <name type="scientific">Microbulbifer epialgicus</name>
    <dbReference type="NCBI Taxonomy" id="393907"/>
    <lineage>
        <taxon>Bacteria</taxon>
        <taxon>Pseudomonadati</taxon>
        <taxon>Pseudomonadota</taxon>
        <taxon>Gammaproteobacteria</taxon>
        <taxon>Cellvibrionales</taxon>
        <taxon>Microbulbiferaceae</taxon>
        <taxon>Microbulbifer</taxon>
    </lineage>
</organism>
<accession>A0ABV4P609</accession>
<name>A0ABV4P609_9GAMM</name>
<sequence length="169" mass="18543">MAGHYLLRQTHEKTSVISVGGSNYTIQVSYHDVAGITGKAVGIKFTNANGSMDSSISGSAHGLSLARTIGKHATEMILPDLPSISILGFYLLTDDLGRRKANAIHIKNRAYGHGAREIYKHVKHKLPHFIALHTVGGIGWFMSNEKISDTDQYRIFEQELAKPLEVLTC</sequence>
<gene>
    <name evidence="1" type="ORF">ACCI49_21080</name>
</gene>
<comment type="caution">
    <text evidence="1">The sequence shown here is derived from an EMBL/GenBank/DDBJ whole genome shotgun (WGS) entry which is preliminary data.</text>
</comment>
<evidence type="ECO:0000313" key="1">
    <source>
        <dbReference type="EMBL" id="MFA0813394.1"/>
    </source>
</evidence>
<protein>
    <submittedName>
        <fullName evidence="1">Uncharacterized protein</fullName>
    </submittedName>
</protein>